<dbReference type="EMBL" id="JAJHJB010000004">
    <property type="protein sequence ID" value="MCC5464603.1"/>
    <property type="molecule type" value="Genomic_DNA"/>
</dbReference>
<dbReference type="RefSeq" id="WP_229534039.1">
    <property type="nucleotide sequence ID" value="NZ_JAJHJB010000004.1"/>
</dbReference>
<evidence type="ECO:0000313" key="2">
    <source>
        <dbReference type="Proteomes" id="UP001165492"/>
    </source>
</evidence>
<proteinExistence type="predicted"/>
<name>A0ABS8HQR4_9FIRM</name>
<accession>A0ABS8HQR4</accession>
<gene>
    <name evidence="1" type="ORF">LMF89_04390</name>
</gene>
<evidence type="ECO:0000313" key="1">
    <source>
        <dbReference type="EMBL" id="MCC5464603.1"/>
    </source>
</evidence>
<keyword evidence="2" id="KW-1185">Reference proteome</keyword>
<comment type="caution">
    <text evidence="1">The sequence shown here is derived from an EMBL/GenBank/DDBJ whole genome shotgun (WGS) entry which is preliminary data.</text>
</comment>
<protein>
    <submittedName>
        <fullName evidence="1">Uncharacterized protein</fullName>
    </submittedName>
</protein>
<reference evidence="1" key="1">
    <citation type="submission" date="2021-11" db="EMBL/GenBank/DDBJ databases">
        <title>Description of a new species Pelosinus isolated from the bottom sediments of Lake Baikal.</title>
        <authorList>
            <person name="Zakharyuk A."/>
        </authorList>
    </citation>
    <scope>NUCLEOTIDE SEQUENCE</scope>
    <source>
        <strain evidence="1">Bkl1</strain>
    </source>
</reference>
<organism evidence="1 2">
    <name type="scientific">Pelosinus baikalensis</name>
    <dbReference type="NCBI Taxonomy" id="2892015"/>
    <lineage>
        <taxon>Bacteria</taxon>
        <taxon>Bacillati</taxon>
        <taxon>Bacillota</taxon>
        <taxon>Negativicutes</taxon>
        <taxon>Selenomonadales</taxon>
        <taxon>Sporomusaceae</taxon>
        <taxon>Pelosinus</taxon>
    </lineage>
</organism>
<dbReference type="Proteomes" id="UP001165492">
    <property type="component" value="Unassembled WGS sequence"/>
</dbReference>
<sequence>MSIVQEHGYDMMYLHTHRFFPGGFNFWRNQGFTITVDEEGVAQIVHMERIV</sequence>